<dbReference type="EMBL" id="JAPFFF010000011">
    <property type="protein sequence ID" value="KAK8878372.1"/>
    <property type="molecule type" value="Genomic_DNA"/>
</dbReference>
<keyword evidence="4" id="KW-1185">Reference proteome</keyword>
<dbReference type="Proteomes" id="UP001470230">
    <property type="component" value="Unassembled WGS sequence"/>
</dbReference>
<keyword evidence="1" id="KW-0175">Coiled coil</keyword>
<feature type="region of interest" description="Disordered" evidence="2">
    <location>
        <begin position="1174"/>
        <end position="1197"/>
    </location>
</feature>
<feature type="coiled-coil region" evidence="1">
    <location>
        <begin position="1022"/>
        <end position="1119"/>
    </location>
</feature>
<accession>A0ABR2JL43</accession>
<feature type="compositionally biased region" description="Low complexity" evidence="2">
    <location>
        <begin position="941"/>
        <end position="953"/>
    </location>
</feature>
<dbReference type="SUPFAM" id="SSF48371">
    <property type="entry name" value="ARM repeat"/>
    <property type="match status" value="1"/>
</dbReference>
<dbReference type="InterPro" id="IPR016024">
    <property type="entry name" value="ARM-type_fold"/>
</dbReference>
<comment type="caution">
    <text evidence="3">The sequence shown here is derived from an EMBL/GenBank/DDBJ whole genome shotgun (WGS) entry which is preliminary data.</text>
</comment>
<name>A0ABR2JL43_9EUKA</name>
<evidence type="ECO:0000313" key="4">
    <source>
        <dbReference type="Proteomes" id="UP001470230"/>
    </source>
</evidence>
<feature type="region of interest" description="Disordered" evidence="2">
    <location>
        <begin position="404"/>
        <end position="423"/>
    </location>
</feature>
<feature type="compositionally biased region" description="Polar residues" evidence="2">
    <location>
        <begin position="973"/>
        <end position="1006"/>
    </location>
</feature>
<feature type="compositionally biased region" description="Low complexity" evidence="2">
    <location>
        <begin position="407"/>
        <end position="423"/>
    </location>
</feature>
<feature type="region of interest" description="Disordered" evidence="2">
    <location>
        <begin position="302"/>
        <end position="322"/>
    </location>
</feature>
<feature type="region of interest" description="Disordered" evidence="2">
    <location>
        <begin position="157"/>
        <end position="225"/>
    </location>
</feature>
<feature type="compositionally biased region" description="Basic residues" evidence="2">
    <location>
        <begin position="954"/>
        <end position="965"/>
    </location>
</feature>
<feature type="region of interest" description="Disordered" evidence="2">
    <location>
        <begin position="921"/>
        <end position="1006"/>
    </location>
</feature>
<proteinExistence type="predicted"/>
<evidence type="ECO:0000256" key="1">
    <source>
        <dbReference type="SAM" id="Coils"/>
    </source>
</evidence>
<gene>
    <name evidence="3" type="ORF">M9Y10_005140</name>
</gene>
<feature type="compositionally biased region" description="Low complexity" evidence="2">
    <location>
        <begin position="180"/>
        <end position="190"/>
    </location>
</feature>
<reference evidence="3 4" key="1">
    <citation type="submission" date="2024-04" db="EMBL/GenBank/DDBJ databases">
        <title>Tritrichomonas musculus Genome.</title>
        <authorList>
            <person name="Alves-Ferreira E."/>
            <person name="Grigg M."/>
            <person name="Lorenzi H."/>
            <person name="Galac M."/>
        </authorList>
    </citation>
    <scope>NUCLEOTIDE SEQUENCE [LARGE SCALE GENOMIC DNA]</scope>
    <source>
        <strain evidence="3 4">EAF2021</strain>
    </source>
</reference>
<evidence type="ECO:0000313" key="3">
    <source>
        <dbReference type="EMBL" id="KAK8878372.1"/>
    </source>
</evidence>
<protein>
    <submittedName>
        <fullName evidence="3">Uncharacterized protein</fullName>
    </submittedName>
</protein>
<sequence length="1197" mass="134910">MDLSLAVTSLMNNKDVPSEFDSIINQFISTLDFSSLELSAFAEDEENFSKFVQCLLLPPYRRPFFQNKSTRKSSPKRSLLYDNRLDINPDKKQHLNTNNAKNCNFLLNEDSCARQCITCLTNMATKNPDLKRIIAASTDFDIITSHMLANFFNRMQKGNKNDSRQSSSGSQSYNDEYKSKNTSYSSLSENSSKENKKSDGSNSNLVQVSSNFSTPNSKSALSDKYNSKSTFKSNEAVCSKSSPNFDILEEILPFMRFASAILSADNVKQMNTSTIHSIITSSITAIEIKCKELQDALLNEKYNPSPRKNISENSNDEDDKNTSLIECTTPSCVAWAITTITSLSRNVSGASSIIVARPEYPSLRVKLALLLGSNNSSEVVGSISALVTLFPNTLSYSYYHLKEESSPSRSPNRNSRDNQSNQISPRTAVEIALMALKCDTFENEFPIAYKLASWIISDISNFPKPAEIELELGFDDSPGKETNGSLILSTLSHNEINDLLSIAQKGRIRAFEIFGLLSESSEQLHDQTQIVLSSNRCVQLFNIIRSATSSEDSFVTVAACNFLNIIFPFGANSLNIEYESKPKLKSRINNNKNNERDLIYSSASKAFISCLNTLLVDCIHYKSKTPSLASVSTSNINNSTPVPNISNLLKREASASMLGFLCQIQGAATYAVSSLQRCESRLFLDFERQIEANNSFLSVSYYLFLYYASTFFVDWKQKLSHIVISTQFTALLSHVLTEAQNRIAITRALQALIIASNSEHFNVQHTESKIRLRSFNRNKMQLLVNQSSNGDEVNLYSSYYDNIGTFYIDSLVESPLFNSIVEGFLVTNSSKKAEKENILTELNEFKKKNELDFDEMKVEYELNNEELSKEVLNLQKQLIENKEISEATDALNNQKINNLEAEIRKLKAAKKKLEGTVNNLSESQQFNASRPSSRSSFHDISLSSRSDPSSPKPQKIKQRTQKKSPLRIPLPQNPNSNAQSTQKSAQSDTNKSTNENSENVDNIQRTPVNPFCFSTQLRLKEQEKLEYELKKCQGEITQLRETTLRESKASANLRGLLEKSKKENSQLRNKLAALEKKCSIQESQIFRMKSDNEELQKNIREKTESNSKMKKKISQIELQKQMEIGKLEKDNERIRLLASSQKSSNSPNAELVQKIEQLESQLKDYQMRFKLIHKTTGKETSLPSSIADFMKNPPEEE</sequence>
<feature type="compositionally biased region" description="Polar residues" evidence="2">
    <location>
        <begin position="205"/>
        <end position="220"/>
    </location>
</feature>
<evidence type="ECO:0000256" key="2">
    <source>
        <dbReference type="SAM" id="MobiDB-lite"/>
    </source>
</evidence>
<feature type="compositionally biased region" description="Polar residues" evidence="2">
    <location>
        <begin position="921"/>
        <end position="935"/>
    </location>
</feature>
<organism evidence="3 4">
    <name type="scientific">Tritrichomonas musculus</name>
    <dbReference type="NCBI Taxonomy" id="1915356"/>
    <lineage>
        <taxon>Eukaryota</taxon>
        <taxon>Metamonada</taxon>
        <taxon>Parabasalia</taxon>
        <taxon>Tritrichomonadida</taxon>
        <taxon>Tritrichomonadidae</taxon>
        <taxon>Tritrichomonas</taxon>
    </lineage>
</organism>